<sequence length="236" mass="25523">MGVLQCRIDAGRGRAFMRSKEWQDVGSPRHGMFKYGSSPPSSHCILRAISYGCISVPWEKSPIFLHFLHQIIALVPILVKSDDPSSSSTATNNVGPSLSVWSSRSLSGSSAVSDTRGNLDGGLGHSSRHSGHQANPGPSLGAPFFFPPKPTQLALRTSFPFPLKTPHPWCNNLDSRTELFSPTLILFPPPSLKQLPVVLLFPSPPLKSTLLASTSLAAVKPAHLSTKAYARYIPYL</sequence>
<reference evidence="3" key="1">
    <citation type="journal article" date="2010" name="Genome Res.">
        <title>Population genomic sequencing of Coccidioides fungi reveals recent hybridization and transposon control.</title>
        <authorList>
            <person name="Neafsey D.E."/>
            <person name="Barker B.M."/>
            <person name="Sharpton T.J."/>
            <person name="Stajich J.E."/>
            <person name="Park D.J."/>
            <person name="Whiston E."/>
            <person name="Hung C.-Y."/>
            <person name="McMahan C."/>
            <person name="White J."/>
            <person name="Sykes S."/>
            <person name="Heiman D."/>
            <person name="Young S."/>
            <person name="Zeng Q."/>
            <person name="Abouelleil A."/>
            <person name="Aftuck L."/>
            <person name="Bessette D."/>
            <person name="Brown A."/>
            <person name="FitzGerald M."/>
            <person name="Lui A."/>
            <person name="Macdonald J.P."/>
            <person name="Priest M."/>
            <person name="Orbach M.J."/>
            <person name="Galgiani J.N."/>
            <person name="Kirkland T.N."/>
            <person name="Cole G.T."/>
            <person name="Birren B.W."/>
            <person name="Henn M.R."/>
            <person name="Taylor J.W."/>
            <person name="Rounsley S.D."/>
        </authorList>
    </citation>
    <scope>NUCLEOTIDE SEQUENCE [LARGE SCALE GENOMIC DNA]</scope>
    <source>
        <strain evidence="3">RMSCC 2394</strain>
    </source>
</reference>
<gene>
    <name evidence="2" type="ORF">CIRG_01692</name>
</gene>
<protein>
    <submittedName>
        <fullName evidence="2">Uncharacterized protein</fullName>
    </submittedName>
</protein>
<feature type="region of interest" description="Disordered" evidence="1">
    <location>
        <begin position="104"/>
        <end position="135"/>
    </location>
</feature>
<name>A0A0J6Y4J2_COCIT</name>
<evidence type="ECO:0000256" key="1">
    <source>
        <dbReference type="SAM" id="MobiDB-lite"/>
    </source>
</evidence>
<feature type="compositionally biased region" description="Low complexity" evidence="1">
    <location>
        <begin position="104"/>
        <end position="113"/>
    </location>
</feature>
<proteinExistence type="predicted"/>
<evidence type="ECO:0000313" key="2">
    <source>
        <dbReference type="EMBL" id="KMP01553.1"/>
    </source>
</evidence>
<organism evidence="2 3">
    <name type="scientific">Coccidioides immitis RMSCC 2394</name>
    <dbReference type="NCBI Taxonomy" id="404692"/>
    <lineage>
        <taxon>Eukaryota</taxon>
        <taxon>Fungi</taxon>
        <taxon>Dikarya</taxon>
        <taxon>Ascomycota</taxon>
        <taxon>Pezizomycotina</taxon>
        <taxon>Eurotiomycetes</taxon>
        <taxon>Eurotiomycetidae</taxon>
        <taxon>Onygenales</taxon>
        <taxon>Onygenaceae</taxon>
        <taxon>Coccidioides</taxon>
    </lineage>
</organism>
<dbReference type="AlphaFoldDB" id="A0A0J6Y4J2"/>
<evidence type="ECO:0000313" key="3">
    <source>
        <dbReference type="Proteomes" id="UP000054565"/>
    </source>
</evidence>
<dbReference type="Proteomes" id="UP000054565">
    <property type="component" value="Unassembled WGS sequence"/>
</dbReference>
<accession>A0A0J6Y4J2</accession>
<dbReference type="EMBL" id="DS028093">
    <property type="protein sequence ID" value="KMP01553.1"/>
    <property type="molecule type" value="Genomic_DNA"/>
</dbReference>